<accession>A0AAD9JY28</accession>
<name>A0AAD9JY28_9ANNE</name>
<evidence type="ECO:0000313" key="2">
    <source>
        <dbReference type="EMBL" id="KAK2161311.1"/>
    </source>
</evidence>
<gene>
    <name evidence="2" type="ORF">LSH36_119g12006</name>
</gene>
<evidence type="ECO:0000313" key="3">
    <source>
        <dbReference type="Proteomes" id="UP001208570"/>
    </source>
</evidence>
<organism evidence="2 3">
    <name type="scientific">Paralvinella palmiformis</name>
    <dbReference type="NCBI Taxonomy" id="53620"/>
    <lineage>
        <taxon>Eukaryota</taxon>
        <taxon>Metazoa</taxon>
        <taxon>Spiralia</taxon>
        <taxon>Lophotrochozoa</taxon>
        <taxon>Annelida</taxon>
        <taxon>Polychaeta</taxon>
        <taxon>Sedentaria</taxon>
        <taxon>Canalipalpata</taxon>
        <taxon>Terebellida</taxon>
        <taxon>Terebelliformia</taxon>
        <taxon>Alvinellidae</taxon>
        <taxon>Paralvinella</taxon>
    </lineage>
</organism>
<proteinExistence type="predicted"/>
<comment type="caution">
    <text evidence="2">The sequence shown here is derived from an EMBL/GenBank/DDBJ whole genome shotgun (WGS) entry which is preliminary data.</text>
</comment>
<protein>
    <submittedName>
        <fullName evidence="2">Uncharacterized protein</fullName>
    </submittedName>
</protein>
<keyword evidence="3" id="KW-1185">Reference proteome</keyword>
<feature type="region of interest" description="Disordered" evidence="1">
    <location>
        <begin position="34"/>
        <end position="56"/>
    </location>
</feature>
<dbReference type="AlphaFoldDB" id="A0AAD9JY28"/>
<evidence type="ECO:0000256" key="1">
    <source>
        <dbReference type="SAM" id="MobiDB-lite"/>
    </source>
</evidence>
<dbReference type="EMBL" id="JAODUP010000119">
    <property type="protein sequence ID" value="KAK2161311.1"/>
    <property type="molecule type" value="Genomic_DNA"/>
</dbReference>
<sequence length="91" mass="10276">MICQYCVMGQYSVTKSYSAISQYYIIEQYSMASSYSATTPPPPPSQSSDNQDVLPEMSKSDRCHIIWGHMVTLTRSGRLVVAQPQEQHLLK</sequence>
<reference evidence="2" key="1">
    <citation type="journal article" date="2023" name="Mol. Biol. Evol.">
        <title>Third-Generation Sequencing Reveals the Adaptive Role of the Epigenome in Three Deep-Sea Polychaetes.</title>
        <authorList>
            <person name="Perez M."/>
            <person name="Aroh O."/>
            <person name="Sun Y."/>
            <person name="Lan Y."/>
            <person name="Juniper S.K."/>
            <person name="Young C.R."/>
            <person name="Angers B."/>
            <person name="Qian P.Y."/>
        </authorList>
    </citation>
    <scope>NUCLEOTIDE SEQUENCE</scope>
    <source>
        <strain evidence="2">P08H-3</strain>
    </source>
</reference>
<dbReference type="Proteomes" id="UP001208570">
    <property type="component" value="Unassembled WGS sequence"/>
</dbReference>